<dbReference type="EMBL" id="FNVQ01000001">
    <property type="protein sequence ID" value="SEF76764.1"/>
    <property type="molecule type" value="Genomic_DNA"/>
</dbReference>
<dbReference type="Pfam" id="PF01713">
    <property type="entry name" value="Smr"/>
    <property type="match status" value="1"/>
</dbReference>
<dbReference type="SUPFAM" id="SSF160443">
    <property type="entry name" value="SMR domain-like"/>
    <property type="match status" value="1"/>
</dbReference>
<dbReference type="Gene3D" id="3.30.1370.110">
    <property type="match status" value="1"/>
</dbReference>
<dbReference type="GO" id="GO:0004520">
    <property type="term" value="F:DNA endonuclease activity"/>
    <property type="evidence" value="ECO:0007669"/>
    <property type="project" value="TreeGrafter"/>
</dbReference>
<keyword evidence="2" id="KW-0255">Endonuclease</keyword>
<dbReference type="Proteomes" id="UP000236745">
    <property type="component" value="Unassembled WGS sequence"/>
</dbReference>
<evidence type="ECO:0000259" key="1">
    <source>
        <dbReference type="PROSITE" id="PS50828"/>
    </source>
</evidence>
<gene>
    <name evidence="2" type="ORF">SAMN05444390_101448</name>
</gene>
<dbReference type="InterPro" id="IPR002625">
    <property type="entry name" value="Smr_dom"/>
</dbReference>
<name>A0A1H5UP15_9GAMM</name>
<dbReference type="SMART" id="SM00463">
    <property type="entry name" value="SMR"/>
    <property type="match status" value="1"/>
</dbReference>
<reference evidence="2 3" key="1">
    <citation type="submission" date="2016-10" db="EMBL/GenBank/DDBJ databases">
        <authorList>
            <person name="de Groot N.N."/>
        </authorList>
    </citation>
    <scope>NUCLEOTIDE SEQUENCE [LARGE SCALE GENOMIC DNA]</scope>
    <source>
        <strain evidence="2 3">DSM 22012</strain>
    </source>
</reference>
<dbReference type="OrthoDB" id="9808881at2"/>
<dbReference type="PROSITE" id="PS50828">
    <property type="entry name" value="SMR"/>
    <property type="match status" value="1"/>
</dbReference>
<dbReference type="AlphaFoldDB" id="A0A1H5UP15"/>
<keyword evidence="2" id="KW-0540">Nuclease</keyword>
<sequence length="185" mass="20734">MSDKPQSDASEFFLAVADVSPLENDRAQLRKNKRLRKPVDETTDYRRQAAQQEPEVFVDGLSTTAVEIIETEQDLLFVGPGIQIREIKKLRRGHTPWQAGLDLHGYTLEDAREELSRFIRDSKNSGLRCVLVVHGKAYSQPGQPALIKSHVNDWLRQLPAVLAFCSAQPKDGGTGAVYVLLKQKP</sequence>
<dbReference type="RefSeq" id="WP_104001443.1">
    <property type="nucleotide sequence ID" value="NZ_FNVQ01000001.1"/>
</dbReference>
<accession>A0A1H5UP15</accession>
<keyword evidence="3" id="KW-1185">Reference proteome</keyword>
<keyword evidence="2" id="KW-0378">Hydrolase</keyword>
<evidence type="ECO:0000313" key="3">
    <source>
        <dbReference type="Proteomes" id="UP000236745"/>
    </source>
</evidence>
<dbReference type="PANTHER" id="PTHR35562">
    <property type="entry name" value="DNA ENDONUCLEASE SMRA-RELATED"/>
    <property type="match status" value="1"/>
</dbReference>
<evidence type="ECO:0000313" key="2">
    <source>
        <dbReference type="EMBL" id="SEF76764.1"/>
    </source>
</evidence>
<dbReference type="PANTHER" id="PTHR35562:SF2">
    <property type="entry name" value="DNA ENDONUCLEASE SMRA-RELATED"/>
    <property type="match status" value="1"/>
</dbReference>
<organism evidence="2 3">
    <name type="scientific">Marinobacterium lutimaris</name>
    <dbReference type="NCBI Taxonomy" id="568106"/>
    <lineage>
        <taxon>Bacteria</taxon>
        <taxon>Pseudomonadati</taxon>
        <taxon>Pseudomonadota</taxon>
        <taxon>Gammaproteobacteria</taxon>
        <taxon>Oceanospirillales</taxon>
        <taxon>Oceanospirillaceae</taxon>
        <taxon>Marinobacterium</taxon>
    </lineage>
</organism>
<feature type="domain" description="Smr" evidence="1">
    <location>
        <begin position="101"/>
        <end position="182"/>
    </location>
</feature>
<protein>
    <submittedName>
        <fullName evidence="2">DNA-nicking endonuclease, Smr domain</fullName>
    </submittedName>
</protein>
<proteinExistence type="predicted"/>
<dbReference type="InterPro" id="IPR036063">
    <property type="entry name" value="Smr_dom_sf"/>
</dbReference>